<protein>
    <submittedName>
        <fullName evidence="1">Alternate signal-mediated exported protein</fullName>
    </submittedName>
</protein>
<evidence type="ECO:0000313" key="1">
    <source>
        <dbReference type="EMBL" id="TQL47640.1"/>
    </source>
</evidence>
<dbReference type="InterPro" id="IPR023833">
    <property type="entry name" value="Signal_pept_SipW-depend-type"/>
</dbReference>
<dbReference type="RefSeq" id="WP_185740445.1">
    <property type="nucleotide sequence ID" value="NZ_VFOM01000001.1"/>
</dbReference>
<dbReference type="EMBL" id="VFOM01000001">
    <property type="protein sequence ID" value="TQL47640.1"/>
    <property type="molecule type" value="Genomic_DNA"/>
</dbReference>
<keyword evidence="2" id="KW-1185">Reference proteome</keyword>
<name>A0A542YHR5_9MICO</name>
<sequence>MNKLVKGSIAGAAGIALLLGGAGTLAYWNDSQTLASAGSISSGQLDITAATGSWDKTIAKIVPGDSLTYTGNLSLAVAGDNLKFSVSDNVATLVSAGSITGATVTPTVVVQNASQVVQTPTAGVYKLPAGTYTIKATVAVDFPTSVSGLTGQNQTLNLSTAAVTVQQVQ</sequence>
<evidence type="ECO:0000313" key="2">
    <source>
        <dbReference type="Proteomes" id="UP000317998"/>
    </source>
</evidence>
<comment type="caution">
    <text evidence="1">The sequence shown here is derived from an EMBL/GenBank/DDBJ whole genome shotgun (WGS) entry which is preliminary data.</text>
</comment>
<proteinExistence type="predicted"/>
<accession>A0A542YHR5</accession>
<dbReference type="Proteomes" id="UP000317998">
    <property type="component" value="Unassembled WGS sequence"/>
</dbReference>
<dbReference type="AlphaFoldDB" id="A0A542YHR5"/>
<dbReference type="NCBIfam" id="TIGR04088">
    <property type="entry name" value="cognate_SipW"/>
    <property type="match status" value="1"/>
</dbReference>
<dbReference type="NCBIfam" id="TIGR04089">
    <property type="entry name" value="exp_by_SipW_III"/>
    <property type="match status" value="1"/>
</dbReference>
<gene>
    <name evidence="1" type="ORF">FB562_0706</name>
</gene>
<organism evidence="1 2">
    <name type="scientific">Homoserinimonas aerilata</name>
    <dbReference type="NCBI Taxonomy" id="1162970"/>
    <lineage>
        <taxon>Bacteria</taxon>
        <taxon>Bacillati</taxon>
        <taxon>Actinomycetota</taxon>
        <taxon>Actinomycetes</taxon>
        <taxon>Micrococcales</taxon>
        <taxon>Microbacteriaceae</taxon>
        <taxon>Homoserinimonas</taxon>
    </lineage>
</organism>
<dbReference type="InterPro" id="IPR024006">
    <property type="entry name" value="Alt_signal_exp_actinobact"/>
</dbReference>
<reference evidence="1 2" key="1">
    <citation type="submission" date="2019-06" db="EMBL/GenBank/DDBJ databases">
        <title>Sequencing the genomes of 1000 actinobacteria strains.</title>
        <authorList>
            <person name="Klenk H.-P."/>
        </authorList>
    </citation>
    <scope>NUCLEOTIDE SEQUENCE [LARGE SCALE GENOMIC DNA]</scope>
    <source>
        <strain evidence="1 2">DSM 26477</strain>
    </source>
</reference>